<comment type="similarity">
    <text evidence="1">Belongs to the dTDP-4-dehydrorhamnose 3,5-epimerase family.</text>
</comment>
<dbReference type="SUPFAM" id="SSF51182">
    <property type="entry name" value="RmlC-like cupins"/>
    <property type="match status" value="1"/>
</dbReference>
<evidence type="ECO:0000313" key="4">
    <source>
        <dbReference type="EMBL" id="RZU32899.1"/>
    </source>
</evidence>
<dbReference type="CDD" id="cd00438">
    <property type="entry name" value="cupin_RmlC"/>
    <property type="match status" value="1"/>
</dbReference>
<dbReference type="InterPro" id="IPR011051">
    <property type="entry name" value="RmlC_Cupin_sf"/>
</dbReference>
<feature type="active site" description="Proton acceptor" evidence="2">
    <location>
        <position position="62"/>
    </location>
</feature>
<evidence type="ECO:0000256" key="1">
    <source>
        <dbReference type="ARBA" id="ARBA00010154"/>
    </source>
</evidence>
<reference evidence="4 5" key="1">
    <citation type="submission" date="2019-02" db="EMBL/GenBank/DDBJ databases">
        <title>Sequencing the genomes of 1000 actinobacteria strains.</title>
        <authorList>
            <person name="Klenk H.-P."/>
        </authorList>
    </citation>
    <scope>NUCLEOTIDE SEQUENCE [LARGE SCALE GENOMIC DNA]</scope>
    <source>
        <strain evidence="4 5">DSM 44509</strain>
    </source>
</reference>
<dbReference type="GO" id="GO:0000271">
    <property type="term" value="P:polysaccharide biosynthetic process"/>
    <property type="evidence" value="ECO:0007669"/>
    <property type="project" value="TreeGrafter"/>
</dbReference>
<proteinExistence type="inferred from homology"/>
<protein>
    <submittedName>
        <fullName evidence="4">dTDP-4-dehydrorhamnose 3,5-epimerase</fullName>
    </submittedName>
</protein>
<feature type="active site" description="Proton donor" evidence="2">
    <location>
        <position position="132"/>
    </location>
</feature>
<evidence type="ECO:0000256" key="3">
    <source>
        <dbReference type="PIRSR" id="PIRSR600888-3"/>
    </source>
</evidence>
<dbReference type="GO" id="GO:0008830">
    <property type="term" value="F:dTDP-4-dehydrorhamnose 3,5-epimerase activity"/>
    <property type="evidence" value="ECO:0007669"/>
    <property type="project" value="InterPro"/>
</dbReference>
<keyword evidence="5" id="KW-1185">Reference proteome</keyword>
<dbReference type="RefSeq" id="WP_104528932.1">
    <property type="nucleotide sequence ID" value="NZ_POQT01000019.1"/>
</dbReference>
<dbReference type="GO" id="GO:0005829">
    <property type="term" value="C:cytosol"/>
    <property type="evidence" value="ECO:0007669"/>
    <property type="project" value="TreeGrafter"/>
</dbReference>
<dbReference type="Pfam" id="PF00908">
    <property type="entry name" value="dTDP_sugar_isom"/>
    <property type="match status" value="1"/>
</dbReference>
<gene>
    <name evidence="4" type="ORF">BKA19_2611</name>
</gene>
<dbReference type="InterPro" id="IPR014710">
    <property type="entry name" value="RmlC-like_jellyroll"/>
</dbReference>
<evidence type="ECO:0000256" key="2">
    <source>
        <dbReference type="PIRSR" id="PIRSR600888-1"/>
    </source>
</evidence>
<sequence length="200" mass="21653">MEIRELAVPDSYVLDLVPHGDTRGSFTEWYRSDVLSQAVGHALPLAQANHSVSSRGALRGVHFALVPPGQAKYVYCPAGRVLDVVIDVRVGSPTFGTHDSVLLDSEQPRAVYLAEGLGHAFLALADRSSVTYLVSSGYDPNREFGVSPLDPELDLPWPSDVELALSAKDRDAPTLAEAREQGLLPTMAACAERYAQLRQV</sequence>
<accession>A0A4Q7Y9Y7</accession>
<dbReference type="EMBL" id="SHKV01000001">
    <property type="protein sequence ID" value="RZU32899.1"/>
    <property type="molecule type" value="Genomic_DNA"/>
</dbReference>
<feature type="site" description="Participates in a stacking interaction with the thymidine ring of dTDP-4-oxo-6-deoxyglucose" evidence="3">
    <location>
        <position position="138"/>
    </location>
</feature>
<name>A0A4Q7Y9Y7_9ACTN</name>
<dbReference type="AlphaFoldDB" id="A0A4Q7Y9Y7"/>
<dbReference type="GO" id="GO:0019305">
    <property type="term" value="P:dTDP-rhamnose biosynthetic process"/>
    <property type="evidence" value="ECO:0007669"/>
    <property type="project" value="TreeGrafter"/>
</dbReference>
<dbReference type="PANTHER" id="PTHR21047">
    <property type="entry name" value="DTDP-6-DEOXY-D-GLUCOSE-3,5 EPIMERASE"/>
    <property type="match status" value="1"/>
</dbReference>
<evidence type="ECO:0000313" key="5">
    <source>
        <dbReference type="Proteomes" id="UP000292507"/>
    </source>
</evidence>
<dbReference type="PANTHER" id="PTHR21047:SF2">
    <property type="entry name" value="THYMIDINE DIPHOSPHO-4-KETO-RHAMNOSE 3,5-EPIMERASE"/>
    <property type="match status" value="1"/>
</dbReference>
<dbReference type="Proteomes" id="UP000292507">
    <property type="component" value="Unassembled WGS sequence"/>
</dbReference>
<dbReference type="OrthoDB" id="9800680at2"/>
<comment type="caution">
    <text evidence="4">The sequence shown here is derived from an EMBL/GenBank/DDBJ whole genome shotgun (WGS) entry which is preliminary data.</text>
</comment>
<dbReference type="Gene3D" id="2.60.120.10">
    <property type="entry name" value="Jelly Rolls"/>
    <property type="match status" value="1"/>
</dbReference>
<dbReference type="InterPro" id="IPR000888">
    <property type="entry name" value="RmlC-like"/>
</dbReference>
<organism evidence="4 5">
    <name type="scientific">Blastococcus saxobsidens</name>
    <dbReference type="NCBI Taxonomy" id="138336"/>
    <lineage>
        <taxon>Bacteria</taxon>
        <taxon>Bacillati</taxon>
        <taxon>Actinomycetota</taxon>
        <taxon>Actinomycetes</taxon>
        <taxon>Geodermatophilales</taxon>
        <taxon>Geodermatophilaceae</taxon>
        <taxon>Blastococcus</taxon>
    </lineage>
</organism>